<dbReference type="AlphaFoldDB" id="A0AAN7CR64"/>
<proteinExistence type="predicted"/>
<dbReference type="Gene3D" id="3.40.630.30">
    <property type="match status" value="1"/>
</dbReference>
<keyword evidence="2" id="KW-0012">Acyltransferase</keyword>
<keyword evidence="1" id="KW-0808">Transferase</keyword>
<reference evidence="4" key="1">
    <citation type="journal article" date="2023" name="Mol. Phylogenet. Evol.">
        <title>Genome-scale phylogeny and comparative genomics of the fungal order Sordariales.</title>
        <authorList>
            <person name="Hensen N."/>
            <person name="Bonometti L."/>
            <person name="Westerberg I."/>
            <person name="Brannstrom I.O."/>
            <person name="Guillou S."/>
            <person name="Cros-Aarteil S."/>
            <person name="Calhoun S."/>
            <person name="Haridas S."/>
            <person name="Kuo A."/>
            <person name="Mondo S."/>
            <person name="Pangilinan J."/>
            <person name="Riley R."/>
            <person name="LaButti K."/>
            <person name="Andreopoulos B."/>
            <person name="Lipzen A."/>
            <person name="Chen C."/>
            <person name="Yan M."/>
            <person name="Daum C."/>
            <person name="Ng V."/>
            <person name="Clum A."/>
            <person name="Steindorff A."/>
            <person name="Ohm R.A."/>
            <person name="Martin F."/>
            <person name="Silar P."/>
            <person name="Natvig D.O."/>
            <person name="Lalanne C."/>
            <person name="Gautier V."/>
            <person name="Ament-Velasquez S.L."/>
            <person name="Kruys A."/>
            <person name="Hutchinson M.I."/>
            <person name="Powell A.J."/>
            <person name="Barry K."/>
            <person name="Miller A.N."/>
            <person name="Grigoriev I.V."/>
            <person name="Debuchy R."/>
            <person name="Gladieux P."/>
            <person name="Hiltunen Thoren M."/>
            <person name="Johannesson H."/>
        </authorList>
    </citation>
    <scope>NUCLEOTIDE SEQUENCE</scope>
    <source>
        <strain evidence="4">CBS 359.72</strain>
    </source>
</reference>
<name>A0AAN7CR64_9PEZI</name>
<feature type="domain" description="N-acetyltransferase" evidence="3">
    <location>
        <begin position="2"/>
        <end position="164"/>
    </location>
</feature>
<dbReference type="InterPro" id="IPR000182">
    <property type="entry name" value="GNAT_dom"/>
</dbReference>
<dbReference type="InterPro" id="IPR050832">
    <property type="entry name" value="Bact_Acetyltransf"/>
</dbReference>
<sequence length="167" mass="18779">MVEIKVLLPDDWRLWRELRLQALAEAPYAFGATLAYWQGDGDQEQKWRARLDIPGSRNLVAFLEGHPVGMASGVPDSNNVGTIELISLWVSPDGRGTGVGDRLLDYIEQWATDLNFQTMRLSVRPSNEAAIRLYRRHGLRDAGEKGDSTTDDTSLEIVMEKRLRGLV</sequence>
<evidence type="ECO:0000256" key="1">
    <source>
        <dbReference type="ARBA" id="ARBA00022679"/>
    </source>
</evidence>
<dbReference type="PANTHER" id="PTHR43877:SF2">
    <property type="entry name" value="AMINOALKYLPHOSPHONATE N-ACETYLTRANSFERASE-RELATED"/>
    <property type="match status" value="1"/>
</dbReference>
<reference evidence="4" key="2">
    <citation type="submission" date="2023-05" db="EMBL/GenBank/DDBJ databases">
        <authorList>
            <consortium name="Lawrence Berkeley National Laboratory"/>
            <person name="Steindorff A."/>
            <person name="Hensen N."/>
            <person name="Bonometti L."/>
            <person name="Westerberg I."/>
            <person name="Brannstrom I.O."/>
            <person name="Guillou S."/>
            <person name="Cros-Aarteil S."/>
            <person name="Calhoun S."/>
            <person name="Haridas S."/>
            <person name="Kuo A."/>
            <person name="Mondo S."/>
            <person name="Pangilinan J."/>
            <person name="Riley R."/>
            <person name="Labutti K."/>
            <person name="Andreopoulos B."/>
            <person name="Lipzen A."/>
            <person name="Chen C."/>
            <person name="Yanf M."/>
            <person name="Daum C."/>
            <person name="Ng V."/>
            <person name="Clum A."/>
            <person name="Ohm R."/>
            <person name="Martin F."/>
            <person name="Silar P."/>
            <person name="Natvig D."/>
            <person name="Lalanne C."/>
            <person name="Gautier V."/>
            <person name="Ament-Velasquez S.L."/>
            <person name="Kruys A."/>
            <person name="Hutchinson M.I."/>
            <person name="Powell A.J."/>
            <person name="Barry K."/>
            <person name="Miller A.N."/>
            <person name="Grigoriev I.V."/>
            <person name="Debuchy R."/>
            <person name="Gladieux P."/>
            <person name="Thoren M.H."/>
            <person name="Johannesson H."/>
        </authorList>
    </citation>
    <scope>NUCLEOTIDE SEQUENCE</scope>
    <source>
        <strain evidence="4">CBS 359.72</strain>
    </source>
</reference>
<evidence type="ECO:0000313" key="4">
    <source>
        <dbReference type="EMBL" id="KAK4246810.1"/>
    </source>
</evidence>
<keyword evidence="5" id="KW-1185">Reference proteome</keyword>
<gene>
    <name evidence="4" type="ORF">C7999DRAFT_32781</name>
</gene>
<protein>
    <submittedName>
        <fullName evidence="4">Acyl-CoA N-acyltransferase</fullName>
    </submittedName>
</protein>
<dbReference type="InterPro" id="IPR016181">
    <property type="entry name" value="Acyl_CoA_acyltransferase"/>
</dbReference>
<dbReference type="EMBL" id="MU857666">
    <property type="protein sequence ID" value="KAK4246810.1"/>
    <property type="molecule type" value="Genomic_DNA"/>
</dbReference>
<dbReference type="CDD" id="cd04301">
    <property type="entry name" value="NAT_SF"/>
    <property type="match status" value="1"/>
</dbReference>
<dbReference type="Pfam" id="PF00583">
    <property type="entry name" value="Acetyltransf_1"/>
    <property type="match status" value="1"/>
</dbReference>
<dbReference type="SUPFAM" id="SSF55729">
    <property type="entry name" value="Acyl-CoA N-acyltransferases (Nat)"/>
    <property type="match status" value="1"/>
</dbReference>
<dbReference type="Proteomes" id="UP001303647">
    <property type="component" value="Unassembled WGS sequence"/>
</dbReference>
<dbReference type="GO" id="GO:0016747">
    <property type="term" value="F:acyltransferase activity, transferring groups other than amino-acyl groups"/>
    <property type="evidence" value="ECO:0007669"/>
    <property type="project" value="InterPro"/>
</dbReference>
<dbReference type="PROSITE" id="PS51186">
    <property type="entry name" value="GNAT"/>
    <property type="match status" value="1"/>
</dbReference>
<evidence type="ECO:0000259" key="3">
    <source>
        <dbReference type="PROSITE" id="PS51186"/>
    </source>
</evidence>
<evidence type="ECO:0000313" key="5">
    <source>
        <dbReference type="Proteomes" id="UP001303647"/>
    </source>
</evidence>
<evidence type="ECO:0000256" key="2">
    <source>
        <dbReference type="ARBA" id="ARBA00023315"/>
    </source>
</evidence>
<dbReference type="PANTHER" id="PTHR43877">
    <property type="entry name" value="AMINOALKYLPHOSPHONATE N-ACETYLTRANSFERASE-RELATED-RELATED"/>
    <property type="match status" value="1"/>
</dbReference>
<accession>A0AAN7CR64</accession>
<comment type="caution">
    <text evidence="4">The sequence shown here is derived from an EMBL/GenBank/DDBJ whole genome shotgun (WGS) entry which is preliminary data.</text>
</comment>
<organism evidence="4 5">
    <name type="scientific">Corynascus novoguineensis</name>
    <dbReference type="NCBI Taxonomy" id="1126955"/>
    <lineage>
        <taxon>Eukaryota</taxon>
        <taxon>Fungi</taxon>
        <taxon>Dikarya</taxon>
        <taxon>Ascomycota</taxon>
        <taxon>Pezizomycotina</taxon>
        <taxon>Sordariomycetes</taxon>
        <taxon>Sordariomycetidae</taxon>
        <taxon>Sordariales</taxon>
        <taxon>Chaetomiaceae</taxon>
        <taxon>Corynascus</taxon>
    </lineage>
</organism>